<sequence>MTFAIFPSFAFRAAIDVAALTLFLCFTGSFPAQSLLLYCLLPVQLLRRRRVSLDTQSYFFFGAAFFEAFSGSSVVAPANPRRSRGGAFAFEIST</sequence>
<keyword evidence="1" id="KW-1133">Transmembrane helix</keyword>
<reference evidence="2" key="2">
    <citation type="submission" date="2020-09" db="EMBL/GenBank/DDBJ databases">
        <authorList>
            <person name="Sun Q."/>
            <person name="Zhou Y."/>
        </authorList>
    </citation>
    <scope>NUCLEOTIDE SEQUENCE</scope>
    <source>
        <strain evidence="2">CGMCC 1.15447</strain>
    </source>
</reference>
<accession>A0A916S0L4</accession>
<evidence type="ECO:0000313" key="3">
    <source>
        <dbReference type="Proteomes" id="UP000648801"/>
    </source>
</evidence>
<protein>
    <submittedName>
        <fullName evidence="2">Uncharacterized protein</fullName>
    </submittedName>
</protein>
<keyword evidence="1" id="KW-0472">Membrane</keyword>
<organism evidence="2 3">
    <name type="scientific">Edaphobacter acidisoli</name>
    <dbReference type="NCBI Taxonomy" id="2040573"/>
    <lineage>
        <taxon>Bacteria</taxon>
        <taxon>Pseudomonadati</taxon>
        <taxon>Acidobacteriota</taxon>
        <taxon>Terriglobia</taxon>
        <taxon>Terriglobales</taxon>
        <taxon>Acidobacteriaceae</taxon>
        <taxon>Edaphobacter</taxon>
    </lineage>
</organism>
<feature type="transmembrane region" description="Helical" evidence="1">
    <location>
        <begin position="58"/>
        <end position="78"/>
    </location>
</feature>
<comment type="caution">
    <text evidence="2">The sequence shown here is derived from an EMBL/GenBank/DDBJ whole genome shotgun (WGS) entry which is preliminary data.</text>
</comment>
<gene>
    <name evidence="2" type="ORF">GCM10011507_31770</name>
</gene>
<keyword evidence="3" id="KW-1185">Reference proteome</keyword>
<dbReference type="AlphaFoldDB" id="A0A916S0L4"/>
<name>A0A916S0L4_9BACT</name>
<dbReference type="EMBL" id="BMJB01000003">
    <property type="protein sequence ID" value="GGA78156.1"/>
    <property type="molecule type" value="Genomic_DNA"/>
</dbReference>
<evidence type="ECO:0000256" key="1">
    <source>
        <dbReference type="SAM" id="Phobius"/>
    </source>
</evidence>
<dbReference type="Proteomes" id="UP000648801">
    <property type="component" value="Unassembled WGS sequence"/>
</dbReference>
<evidence type="ECO:0000313" key="2">
    <source>
        <dbReference type="EMBL" id="GGA78156.1"/>
    </source>
</evidence>
<reference evidence="2" key="1">
    <citation type="journal article" date="2014" name="Int. J. Syst. Evol. Microbiol.">
        <title>Complete genome sequence of Corynebacterium casei LMG S-19264T (=DSM 44701T), isolated from a smear-ripened cheese.</title>
        <authorList>
            <consortium name="US DOE Joint Genome Institute (JGI-PGF)"/>
            <person name="Walter F."/>
            <person name="Albersmeier A."/>
            <person name="Kalinowski J."/>
            <person name="Ruckert C."/>
        </authorList>
    </citation>
    <scope>NUCLEOTIDE SEQUENCE</scope>
    <source>
        <strain evidence="2">CGMCC 1.15447</strain>
    </source>
</reference>
<keyword evidence="1" id="KW-0812">Transmembrane</keyword>
<proteinExistence type="predicted"/>